<evidence type="ECO:0000256" key="12">
    <source>
        <dbReference type="ARBA" id="ARBA00024073"/>
    </source>
</evidence>
<comment type="pathway">
    <text evidence="3">Lipid metabolism; fatty acid metabolism.</text>
</comment>
<protein>
    <recommendedName>
        <fullName evidence="13">Large ribosomal subunit protein mL50</fullName>
        <ecNumber evidence="12">2.3.1.16</ecNumber>
    </recommendedName>
</protein>
<dbReference type="PROSITE" id="PS00737">
    <property type="entry name" value="THIOLASE_2"/>
    <property type="match status" value="1"/>
</dbReference>
<evidence type="ECO:0000256" key="5">
    <source>
        <dbReference type="ARBA" id="ARBA00010982"/>
    </source>
</evidence>
<dbReference type="GO" id="GO:0005739">
    <property type="term" value="C:mitochondrion"/>
    <property type="evidence" value="ECO:0007669"/>
    <property type="project" value="UniProtKB-SubCell"/>
</dbReference>
<dbReference type="NCBIfam" id="TIGR01930">
    <property type="entry name" value="AcCoA-C-Actrans"/>
    <property type="match status" value="1"/>
</dbReference>
<dbReference type="AlphaFoldDB" id="A0A2G7FWB8"/>
<dbReference type="Pfam" id="PF10501">
    <property type="entry name" value="Ribosomal_L50"/>
    <property type="match status" value="1"/>
</dbReference>
<keyword evidence="19" id="KW-1185">Reference proteome</keyword>
<keyword evidence="6 18" id="KW-0808">Transferase</keyword>
<evidence type="ECO:0000256" key="6">
    <source>
        <dbReference type="ARBA" id="ARBA00022679"/>
    </source>
</evidence>
<evidence type="ECO:0000259" key="16">
    <source>
        <dbReference type="Pfam" id="PF00108"/>
    </source>
</evidence>
<dbReference type="Pfam" id="PF00108">
    <property type="entry name" value="Thiolase_N"/>
    <property type="match status" value="1"/>
</dbReference>
<name>A0A2G7FWB8_9EURO</name>
<dbReference type="PROSITE" id="PS00099">
    <property type="entry name" value="THIOLASE_3"/>
    <property type="match status" value="1"/>
</dbReference>
<evidence type="ECO:0000256" key="8">
    <source>
        <dbReference type="ARBA" id="ARBA00022980"/>
    </source>
</evidence>
<keyword evidence="10" id="KW-0687">Ribonucleoprotein</keyword>
<dbReference type="SUPFAM" id="SSF53901">
    <property type="entry name" value="Thiolase-like"/>
    <property type="match status" value="2"/>
</dbReference>
<sequence length="815" mass="88752">MASPIPRGLRQVLQKSPNDIVILSSLRTPVTRAKKGGFKDAYPEELLANVLKATLEANPKLDPALIEEVAIGSVLQELGGAKAGRMAQIHAGFPHTVPFHTINRQCSSGLAAITAIGNGIRAGALNIGVGGGMESMTRNYGSRAIPTVLWPELKESPSKDSRDCIMPMGITSENVASRYGISREDQDVFAAESHKKATAAQNAGLFDSEIVPVKTLSFDPENPDAPPKELPSQRMMVSAPTSPSRRWPVSDGAAAALLMRRSTATELGLTSSIKGRWVGTAVAGCAPDEMGVGPAVAIPKLLQQLDMSVSDVNIWEINEAFASQALYSIRKLGIDEAKVNPKGGAIAIGHPLGATGARQLATLLPEMERTGQEVGVVSMCIGTGMGMAVMKCQAPYYSSRDGCLEEPPNGNHETFRKLAEVRNSCHTAAMRPSLRLLNLEASSLQGSRTLYVCSVCRQEARPRPLVARQFLRNASNTAPITERVRRKIWGTDNPPGLKDPYGGEGVLERKFRKDQPARQEEEPENLAQASEQTQVENEAELASAEAYEPATTWEGLQRVGHLGRWSDLPPSEADAYESFMLKKKVTKKGQLSLAAHQAAVEVSLMHSLNKPLSKVCDVVEHDKSVFKMLWKCKIQPGEWSQAVVYPSKEAEKALVYIFEQIGGQPEPAVAEETAEEVEEAVDESKWEDLVAEVNDRNVPFFGYADVRDKGFLSLSLNDPATKFAFLKRFSQLSGHYLPDPVVHSVATVGQVVEYVQSVLNPKPKKLADHLANSQGLQNLPNVKVFAKKQRPMDRDEELGRKKVIEAELRSRGLIE</sequence>
<dbReference type="Proteomes" id="UP000231358">
    <property type="component" value="Unassembled WGS sequence"/>
</dbReference>
<comment type="subcellular location">
    <subcellularLocation>
        <location evidence="2">Mitochondrion</location>
    </subcellularLocation>
</comment>
<comment type="similarity">
    <text evidence="4">Belongs to the mitochondrion-specific ribosomal protein mL50 family.</text>
</comment>
<evidence type="ECO:0000256" key="10">
    <source>
        <dbReference type="ARBA" id="ARBA00023274"/>
    </source>
</evidence>
<feature type="region of interest" description="Disordered" evidence="15">
    <location>
        <begin position="511"/>
        <end position="532"/>
    </location>
</feature>
<dbReference type="PANTHER" id="PTHR43853">
    <property type="entry name" value="3-KETOACYL-COA THIOLASE, PEROXISOMAL"/>
    <property type="match status" value="1"/>
</dbReference>
<evidence type="ECO:0000256" key="3">
    <source>
        <dbReference type="ARBA" id="ARBA00004872"/>
    </source>
</evidence>
<dbReference type="EMBL" id="NEXV01000360">
    <property type="protein sequence ID" value="PIG84878.1"/>
    <property type="molecule type" value="Genomic_DNA"/>
</dbReference>
<comment type="cofactor">
    <cofactor evidence="1">
        <name>K(+)</name>
        <dbReference type="ChEBI" id="CHEBI:29103"/>
    </cofactor>
</comment>
<accession>A0A2G7FWB8</accession>
<dbReference type="InterPro" id="IPR020617">
    <property type="entry name" value="Thiolase_C"/>
</dbReference>
<comment type="similarity">
    <text evidence="5">Belongs to the thiolase-like superfamily. Thiolase family.</text>
</comment>
<evidence type="ECO:0000256" key="13">
    <source>
        <dbReference type="ARBA" id="ARBA00035183"/>
    </source>
</evidence>
<evidence type="ECO:0000256" key="1">
    <source>
        <dbReference type="ARBA" id="ARBA00001958"/>
    </source>
</evidence>
<dbReference type="InterPro" id="IPR050215">
    <property type="entry name" value="Thiolase-like_sf_Thiolase"/>
</dbReference>
<feature type="domain" description="Thiolase N-terminal" evidence="16">
    <location>
        <begin position="20"/>
        <end position="262"/>
    </location>
</feature>
<dbReference type="EC" id="2.3.1.16" evidence="12"/>
<dbReference type="Gene3D" id="3.40.47.10">
    <property type="match status" value="2"/>
</dbReference>
<dbReference type="Pfam" id="PF02803">
    <property type="entry name" value="Thiolase_C"/>
    <property type="match status" value="1"/>
</dbReference>
<gene>
    <name evidence="18" type="ORF">AARAC_001258</name>
</gene>
<evidence type="ECO:0000256" key="4">
    <source>
        <dbReference type="ARBA" id="ARBA00008860"/>
    </source>
</evidence>
<proteinExistence type="inferred from homology"/>
<evidence type="ECO:0000256" key="15">
    <source>
        <dbReference type="SAM" id="MobiDB-lite"/>
    </source>
</evidence>
<dbReference type="GO" id="GO:0006635">
    <property type="term" value="P:fatty acid beta-oxidation"/>
    <property type="evidence" value="ECO:0007669"/>
    <property type="project" value="TreeGrafter"/>
</dbReference>
<organism evidence="18 19">
    <name type="scientific">Aspergillus arachidicola</name>
    <dbReference type="NCBI Taxonomy" id="656916"/>
    <lineage>
        <taxon>Eukaryota</taxon>
        <taxon>Fungi</taxon>
        <taxon>Dikarya</taxon>
        <taxon>Ascomycota</taxon>
        <taxon>Pezizomycotina</taxon>
        <taxon>Eurotiomycetes</taxon>
        <taxon>Eurotiomycetidae</taxon>
        <taxon>Eurotiales</taxon>
        <taxon>Aspergillaceae</taxon>
        <taxon>Aspergillus</taxon>
        <taxon>Aspergillus subgen. Circumdati</taxon>
    </lineage>
</organism>
<dbReference type="CDD" id="cd00751">
    <property type="entry name" value="thiolase"/>
    <property type="match status" value="1"/>
</dbReference>
<dbReference type="GO" id="GO:0010124">
    <property type="term" value="P:phenylacetate catabolic process"/>
    <property type="evidence" value="ECO:0007669"/>
    <property type="project" value="TreeGrafter"/>
</dbReference>
<evidence type="ECO:0000256" key="11">
    <source>
        <dbReference type="ARBA" id="ARBA00023315"/>
    </source>
</evidence>
<dbReference type="InterPro" id="IPR018305">
    <property type="entry name" value="Ribosomal_m50"/>
</dbReference>
<dbReference type="PROSITE" id="PS00098">
    <property type="entry name" value="THIOLASE_1"/>
    <property type="match status" value="1"/>
</dbReference>
<comment type="catalytic activity">
    <reaction evidence="14">
        <text>an acyl-CoA + acetyl-CoA = a 3-oxoacyl-CoA + CoA</text>
        <dbReference type="Rhea" id="RHEA:21564"/>
        <dbReference type="ChEBI" id="CHEBI:57287"/>
        <dbReference type="ChEBI" id="CHEBI:57288"/>
        <dbReference type="ChEBI" id="CHEBI:58342"/>
        <dbReference type="ChEBI" id="CHEBI:90726"/>
        <dbReference type="EC" id="2.3.1.16"/>
    </reaction>
</comment>
<feature type="compositionally biased region" description="Basic and acidic residues" evidence="15">
    <location>
        <begin position="511"/>
        <end position="520"/>
    </location>
</feature>
<reference evidence="18 19" key="1">
    <citation type="submission" date="2017-05" db="EMBL/GenBank/DDBJ databases">
        <title>Genome sequence for an aflatoxigenic pathogen of Argentinian peanut, Aspergillus arachidicola.</title>
        <authorList>
            <person name="Moore G."/>
            <person name="Beltz S.B."/>
            <person name="Mack B.M."/>
        </authorList>
    </citation>
    <scope>NUCLEOTIDE SEQUENCE [LARGE SCALE GENOMIC DNA]</scope>
    <source>
        <strain evidence="18 19">CBS 117610</strain>
    </source>
</reference>
<evidence type="ECO:0000313" key="18">
    <source>
        <dbReference type="EMBL" id="PIG84878.1"/>
    </source>
</evidence>
<dbReference type="InterPro" id="IPR020613">
    <property type="entry name" value="Thiolase_CS"/>
</dbReference>
<dbReference type="PANTHER" id="PTHR43853:SF5">
    <property type="entry name" value="ACETYL-COA C-ACETYLTRANSFERASE"/>
    <property type="match status" value="1"/>
</dbReference>
<dbReference type="InterPro" id="IPR020610">
    <property type="entry name" value="Thiolase_AS"/>
</dbReference>
<dbReference type="InterPro" id="IPR002155">
    <property type="entry name" value="Thiolase"/>
</dbReference>
<dbReference type="GO" id="GO:0005840">
    <property type="term" value="C:ribosome"/>
    <property type="evidence" value="ECO:0007669"/>
    <property type="project" value="UniProtKB-KW"/>
</dbReference>
<evidence type="ECO:0000313" key="19">
    <source>
        <dbReference type="Proteomes" id="UP000231358"/>
    </source>
</evidence>
<dbReference type="GO" id="GO:1990904">
    <property type="term" value="C:ribonucleoprotein complex"/>
    <property type="evidence" value="ECO:0007669"/>
    <property type="project" value="UniProtKB-KW"/>
</dbReference>
<evidence type="ECO:0000256" key="14">
    <source>
        <dbReference type="ARBA" id="ARBA00047605"/>
    </source>
</evidence>
<evidence type="ECO:0000259" key="17">
    <source>
        <dbReference type="Pfam" id="PF02803"/>
    </source>
</evidence>
<dbReference type="InterPro" id="IPR016039">
    <property type="entry name" value="Thiolase-like"/>
</dbReference>
<evidence type="ECO:0000256" key="2">
    <source>
        <dbReference type="ARBA" id="ARBA00004173"/>
    </source>
</evidence>
<evidence type="ECO:0000256" key="9">
    <source>
        <dbReference type="ARBA" id="ARBA00023128"/>
    </source>
</evidence>
<keyword evidence="7" id="KW-0630">Potassium</keyword>
<feature type="region of interest" description="Disordered" evidence="15">
    <location>
        <begin position="218"/>
        <end position="245"/>
    </location>
</feature>
<dbReference type="STRING" id="656916.A0A2G7FWB8"/>
<dbReference type="GO" id="GO:0005777">
    <property type="term" value="C:peroxisome"/>
    <property type="evidence" value="ECO:0007669"/>
    <property type="project" value="TreeGrafter"/>
</dbReference>
<feature type="domain" description="Thiolase C-terminal" evidence="17">
    <location>
        <begin position="274"/>
        <end position="390"/>
    </location>
</feature>
<comment type="caution">
    <text evidence="18">The sequence shown here is derived from an EMBL/GenBank/DDBJ whole genome shotgun (WGS) entry which is preliminary data.</text>
</comment>
<keyword evidence="8" id="KW-0689">Ribosomal protein</keyword>
<keyword evidence="11 18" id="KW-0012">Acyltransferase</keyword>
<dbReference type="InterPro" id="IPR020615">
    <property type="entry name" value="Thiolase_acyl_enz_int_AS"/>
</dbReference>
<dbReference type="GO" id="GO:0003988">
    <property type="term" value="F:acetyl-CoA C-acyltransferase activity"/>
    <property type="evidence" value="ECO:0007669"/>
    <property type="project" value="UniProtKB-EC"/>
</dbReference>
<evidence type="ECO:0000256" key="7">
    <source>
        <dbReference type="ARBA" id="ARBA00022958"/>
    </source>
</evidence>
<dbReference type="InterPro" id="IPR020616">
    <property type="entry name" value="Thiolase_N"/>
</dbReference>
<keyword evidence="9" id="KW-0496">Mitochondrion</keyword>